<protein>
    <recommendedName>
        <fullName evidence="2">CASP C-terminal domain-containing protein</fullName>
    </recommendedName>
</protein>
<dbReference type="GO" id="GO:0006891">
    <property type="term" value="P:intra-Golgi vesicle-mediated transport"/>
    <property type="evidence" value="ECO:0007669"/>
    <property type="project" value="InterPro"/>
</dbReference>
<dbReference type="EMBL" id="JAWDGP010002252">
    <property type="protein sequence ID" value="KAK3784404.1"/>
    <property type="molecule type" value="Genomic_DNA"/>
</dbReference>
<feature type="domain" description="CASP C-terminal" evidence="2">
    <location>
        <begin position="186"/>
        <end position="264"/>
    </location>
</feature>
<reference evidence="3" key="1">
    <citation type="journal article" date="2023" name="G3 (Bethesda)">
        <title>A reference genome for the long-term kleptoplast-retaining sea slug Elysia crispata morphotype clarki.</title>
        <authorList>
            <person name="Eastman K.E."/>
            <person name="Pendleton A.L."/>
            <person name="Shaikh M.A."/>
            <person name="Suttiyut T."/>
            <person name="Ogas R."/>
            <person name="Tomko P."/>
            <person name="Gavelis G."/>
            <person name="Widhalm J.R."/>
            <person name="Wisecaver J.H."/>
        </authorList>
    </citation>
    <scope>NUCLEOTIDE SEQUENCE</scope>
    <source>
        <strain evidence="3">ECLA1</strain>
    </source>
</reference>
<keyword evidence="1" id="KW-0472">Membrane</keyword>
<name>A0AAE1AAP9_9GAST</name>
<keyword evidence="1" id="KW-1133">Transmembrane helix</keyword>
<dbReference type="AlphaFoldDB" id="A0AAE1AAP9"/>
<dbReference type="GO" id="GO:0000139">
    <property type="term" value="C:Golgi membrane"/>
    <property type="evidence" value="ECO:0007669"/>
    <property type="project" value="InterPro"/>
</dbReference>
<dbReference type="Proteomes" id="UP001283361">
    <property type="component" value="Unassembled WGS sequence"/>
</dbReference>
<organism evidence="3 4">
    <name type="scientific">Elysia crispata</name>
    <name type="common">lettuce slug</name>
    <dbReference type="NCBI Taxonomy" id="231223"/>
    <lineage>
        <taxon>Eukaryota</taxon>
        <taxon>Metazoa</taxon>
        <taxon>Spiralia</taxon>
        <taxon>Lophotrochozoa</taxon>
        <taxon>Mollusca</taxon>
        <taxon>Gastropoda</taxon>
        <taxon>Heterobranchia</taxon>
        <taxon>Euthyneura</taxon>
        <taxon>Panpulmonata</taxon>
        <taxon>Sacoglossa</taxon>
        <taxon>Placobranchoidea</taxon>
        <taxon>Plakobranchidae</taxon>
        <taxon>Elysia</taxon>
    </lineage>
</organism>
<gene>
    <name evidence="3" type="ORF">RRG08_009716</name>
</gene>
<proteinExistence type="predicted"/>
<dbReference type="InterPro" id="IPR012955">
    <property type="entry name" value="CASP_C"/>
</dbReference>
<evidence type="ECO:0000313" key="4">
    <source>
        <dbReference type="Proteomes" id="UP001283361"/>
    </source>
</evidence>
<feature type="transmembrane region" description="Helical" evidence="1">
    <location>
        <begin position="241"/>
        <end position="262"/>
    </location>
</feature>
<comment type="caution">
    <text evidence="3">The sequence shown here is derived from an EMBL/GenBank/DDBJ whole genome shotgun (WGS) entry which is preliminary data.</text>
</comment>
<evidence type="ECO:0000256" key="1">
    <source>
        <dbReference type="SAM" id="Phobius"/>
    </source>
</evidence>
<accession>A0AAE1AAP9</accession>
<sequence length="296" mass="34404">MTCVAPHVTLESASSRVICCQSTREDQVPAEHLLRYITCVAPHVILQSSASSRSYLLQSTREDRDWFLQSYPVKVYNLRSATFYTRESGSSGELFVTEYKRRSDWSRRVTPLRVWVSAELFVTEYKRRSDWFLQSYPVKVWLTCAAPHFTLESGLAELSVTEYKRRSGFLQGYPVKETPDPAGGAPDDVTSSYSSQYEERLDPFTSFSRKERQRRYLELKPYDKITLSMGRLIMGNKTARAFAFFYTLILHLLVFLVLYKLAHTESCKRDMMADWHERYAEHMMKVHGAKEPPHDS</sequence>
<keyword evidence="4" id="KW-1185">Reference proteome</keyword>
<keyword evidence="1" id="KW-0812">Transmembrane</keyword>
<evidence type="ECO:0000313" key="3">
    <source>
        <dbReference type="EMBL" id="KAK3784404.1"/>
    </source>
</evidence>
<evidence type="ECO:0000259" key="2">
    <source>
        <dbReference type="Pfam" id="PF08172"/>
    </source>
</evidence>
<dbReference type="Pfam" id="PF08172">
    <property type="entry name" value="CASP_C"/>
    <property type="match status" value="1"/>
</dbReference>